<keyword evidence="2" id="KW-0808">Transferase</keyword>
<dbReference type="Gene3D" id="3.90.550.10">
    <property type="entry name" value="Spore Coat Polysaccharide Biosynthesis Protein SpsA, Chain A"/>
    <property type="match status" value="1"/>
</dbReference>
<dbReference type="AlphaFoldDB" id="A0A078KR88"/>
<accession>A0A078KR88</accession>
<dbReference type="EMBL" id="LM995447">
    <property type="protein sequence ID" value="CDZ23680.1"/>
    <property type="molecule type" value="Genomic_DNA"/>
</dbReference>
<dbReference type="Proteomes" id="UP000032431">
    <property type="component" value="Chromosome I"/>
</dbReference>
<dbReference type="SUPFAM" id="SSF53448">
    <property type="entry name" value="Nucleotide-diphospho-sugar transferases"/>
    <property type="match status" value="1"/>
</dbReference>
<feature type="domain" description="Glycosyltransferase 2-like" evidence="1">
    <location>
        <begin position="6"/>
        <end position="144"/>
    </location>
</feature>
<organism evidence="2 3">
    <name type="scientific">[Clostridium] cellulosi</name>
    <dbReference type="NCBI Taxonomy" id="29343"/>
    <lineage>
        <taxon>Bacteria</taxon>
        <taxon>Bacillati</taxon>
        <taxon>Bacillota</taxon>
        <taxon>Clostridia</taxon>
        <taxon>Eubacteriales</taxon>
        <taxon>Oscillospiraceae</taxon>
        <taxon>Oscillospiraceae incertae sedis</taxon>
    </lineage>
</organism>
<reference evidence="3" key="1">
    <citation type="submission" date="2014-07" db="EMBL/GenBank/DDBJ databases">
        <authorList>
            <person name="Wibberg D."/>
        </authorList>
    </citation>
    <scope>NUCLEOTIDE SEQUENCE [LARGE SCALE GENOMIC DNA]</scope>
    <source>
        <strain evidence="3">DG5</strain>
    </source>
</reference>
<dbReference type="KEGG" id="ccel:CCDG5_0549"/>
<dbReference type="GO" id="GO:0016758">
    <property type="term" value="F:hexosyltransferase activity"/>
    <property type="evidence" value="ECO:0007669"/>
    <property type="project" value="UniProtKB-ARBA"/>
</dbReference>
<dbReference type="PATRIC" id="fig|29343.3.peg.567"/>
<keyword evidence="3" id="KW-1185">Reference proteome</keyword>
<dbReference type="CDD" id="cd00761">
    <property type="entry name" value="Glyco_tranf_GTA_type"/>
    <property type="match status" value="1"/>
</dbReference>
<dbReference type="PANTHER" id="PTHR22916">
    <property type="entry name" value="GLYCOSYLTRANSFERASE"/>
    <property type="match status" value="1"/>
</dbReference>
<evidence type="ECO:0000313" key="2">
    <source>
        <dbReference type="EMBL" id="CDZ23680.1"/>
    </source>
</evidence>
<evidence type="ECO:0000259" key="1">
    <source>
        <dbReference type="Pfam" id="PF00535"/>
    </source>
</evidence>
<protein>
    <submittedName>
        <fullName evidence="2">Family 2 glycosyl transferase</fullName>
    </submittedName>
</protein>
<gene>
    <name evidence="2" type="ORF">CCDG5_0549</name>
</gene>
<dbReference type="InterPro" id="IPR001173">
    <property type="entry name" value="Glyco_trans_2-like"/>
</dbReference>
<dbReference type="HOGENOM" id="CLU_025996_1_0_9"/>
<evidence type="ECO:0000313" key="3">
    <source>
        <dbReference type="Proteomes" id="UP000032431"/>
    </source>
</evidence>
<dbReference type="InterPro" id="IPR029044">
    <property type="entry name" value="Nucleotide-diphossugar_trans"/>
</dbReference>
<name>A0A078KR88_9FIRM</name>
<dbReference type="PANTHER" id="PTHR22916:SF3">
    <property type="entry name" value="UDP-GLCNAC:BETAGAL BETA-1,3-N-ACETYLGLUCOSAMINYLTRANSFERASE-LIKE PROTEIN 1"/>
    <property type="match status" value="1"/>
</dbReference>
<dbReference type="Pfam" id="PF00535">
    <property type="entry name" value="Glycos_transf_2"/>
    <property type="match status" value="1"/>
</dbReference>
<sequence length="344" mass="38404">MKLLTITVPSYNVEKTLAATLDSLCVEEILPKLDIIVVDDGSSDSTPEIAQKYAKAYPESVRVISQPNGGHGSAVNTGIKNAQGKYFKVVDGDDRLDKDGFIALVNGLEKTDADLVASNYKKVLPDGSDAGTMEFTGVEYNKIYSFDEIPVDGTIYFGIHSSTFKTEVLKASGIELQHHTFYVDAEYAVLPIPAVKTVLFLKDCVYLYTVGAAGQSIDMANFVSRYDDHLRVVKRVASFANECDCSDKHREYIYSAAAKLCFTQYMLAAFYDENLERGQVRARSFDTWLKGDPKLYNALAKSLYIRFLRATDFRFLPRSVKLKSAVRAVSRAFKRLTGRKKLTY</sequence>
<dbReference type="STRING" id="29343.CCDG5_0549"/>
<proteinExistence type="predicted"/>